<evidence type="ECO:0000313" key="3">
    <source>
        <dbReference type="Proteomes" id="UP000523545"/>
    </source>
</evidence>
<comment type="caution">
    <text evidence="2">The sequence shown here is derived from an EMBL/GenBank/DDBJ whole genome shotgun (WGS) entry which is preliminary data.</text>
</comment>
<keyword evidence="1" id="KW-1133">Transmembrane helix</keyword>
<name>A0A7Y9WZP5_9ACTN</name>
<gene>
    <name evidence="2" type="ORF">HNR22_001507</name>
</gene>
<evidence type="ECO:0000313" key="2">
    <source>
        <dbReference type="EMBL" id="NYH41780.1"/>
    </source>
</evidence>
<keyword evidence="3" id="KW-1185">Reference proteome</keyword>
<organism evidence="2 3">
    <name type="scientific">Micromonospora jinlongensis</name>
    <dbReference type="NCBI Taxonomy" id="1287877"/>
    <lineage>
        <taxon>Bacteria</taxon>
        <taxon>Bacillati</taxon>
        <taxon>Actinomycetota</taxon>
        <taxon>Actinomycetes</taxon>
        <taxon>Micromonosporales</taxon>
        <taxon>Micromonosporaceae</taxon>
        <taxon>Micromonospora</taxon>
    </lineage>
</organism>
<dbReference type="RefSeq" id="WP_179779712.1">
    <property type="nucleotide sequence ID" value="NZ_JACCHK010000001.1"/>
</dbReference>
<dbReference type="Proteomes" id="UP000523545">
    <property type="component" value="Unassembled WGS sequence"/>
</dbReference>
<reference evidence="2 3" key="1">
    <citation type="submission" date="2020-07" db="EMBL/GenBank/DDBJ databases">
        <title>Sequencing the genomes of 1000 actinobacteria strains.</title>
        <authorList>
            <person name="Klenk H.-P."/>
        </authorList>
    </citation>
    <scope>NUCLEOTIDE SEQUENCE [LARGE SCALE GENOMIC DNA]</scope>
    <source>
        <strain evidence="2 3">DSM 45876</strain>
    </source>
</reference>
<evidence type="ECO:0000256" key="1">
    <source>
        <dbReference type="SAM" id="Phobius"/>
    </source>
</evidence>
<keyword evidence="1" id="KW-0812">Transmembrane</keyword>
<dbReference type="AlphaFoldDB" id="A0A7Y9WZP5"/>
<dbReference type="EMBL" id="JACCHK010000001">
    <property type="protein sequence ID" value="NYH41780.1"/>
    <property type="molecule type" value="Genomic_DNA"/>
</dbReference>
<proteinExistence type="predicted"/>
<sequence length="65" mass="6596">MFASTGAGGHAPPWTRLVVVATAVAVPAAIAVQYGWSSVRTLLGLPSRARLRGGSVSAPEPAQPE</sequence>
<feature type="transmembrane region" description="Helical" evidence="1">
    <location>
        <begin position="14"/>
        <end position="36"/>
    </location>
</feature>
<protein>
    <submittedName>
        <fullName evidence="2">Uncharacterized protein</fullName>
    </submittedName>
</protein>
<accession>A0A7Y9WZP5</accession>
<keyword evidence="1" id="KW-0472">Membrane</keyword>